<sequence>MSNACPHENGEQSKELYNLAIFKGKPALVRFALRSRPGFENRRFSFNNPAEPEPKRDECLICFGPARLGKEI</sequence>
<dbReference type="EMBL" id="MAYW01000180">
    <property type="protein sequence ID" value="ODS30755.1"/>
    <property type="molecule type" value="Genomic_DNA"/>
</dbReference>
<name>A0A1E3X558_9BACT</name>
<evidence type="ECO:0000313" key="1">
    <source>
        <dbReference type="EMBL" id="ODS30755.1"/>
    </source>
</evidence>
<accession>A0A1E3X558</accession>
<evidence type="ECO:0000313" key="2">
    <source>
        <dbReference type="Proteomes" id="UP000094056"/>
    </source>
</evidence>
<organism evidence="1 2">
    <name type="scientific">Candidatus Scalindua rubra</name>
    <dbReference type="NCBI Taxonomy" id="1872076"/>
    <lineage>
        <taxon>Bacteria</taxon>
        <taxon>Pseudomonadati</taxon>
        <taxon>Planctomycetota</taxon>
        <taxon>Candidatus Brocadiia</taxon>
        <taxon>Candidatus Brocadiales</taxon>
        <taxon>Candidatus Scalinduaceae</taxon>
        <taxon>Candidatus Scalindua</taxon>
    </lineage>
</organism>
<gene>
    <name evidence="1" type="ORF">SCARUB_04133</name>
</gene>
<protein>
    <submittedName>
        <fullName evidence="1">Uncharacterized protein</fullName>
    </submittedName>
</protein>
<comment type="caution">
    <text evidence="1">The sequence shown here is derived from an EMBL/GenBank/DDBJ whole genome shotgun (WGS) entry which is preliminary data.</text>
</comment>
<dbReference type="Proteomes" id="UP000094056">
    <property type="component" value="Unassembled WGS sequence"/>
</dbReference>
<proteinExistence type="predicted"/>
<reference evidence="1 2" key="1">
    <citation type="submission" date="2016-07" db="EMBL/GenBank/DDBJ databases">
        <title>Draft genome of Scalindua rubra, obtained from a brine-seawater interface in the Red Sea, sheds light on salt adaptation in anammox bacteria.</title>
        <authorList>
            <person name="Speth D.R."/>
            <person name="Lagkouvardos I."/>
            <person name="Wang Y."/>
            <person name="Qian P.-Y."/>
            <person name="Dutilh B.E."/>
            <person name="Jetten M.S."/>
        </authorList>
    </citation>
    <scope>NUCLEOTIDE SEQUENCE [LARGE SCALE GENOMIC DNA]</scope>
    <source>
        <strain evidence="1">BSI-1</strain>
    </source>
</reference>
<dbReference type="AlphaFoldDB" id="A0A1E3X558"/>